<dbReference type="InterPro" id="IPR006843">
    <property type="entry name" value="PAP/fibrillin_dom"/>
</dbReference>
<organism evidence="5 6">
    <name type="scientific">Dillenia turbinata</name>
    <dbReference type="NCBI Taxonomy" id="194707"/>
    <lineage>
        <taxon>Eukaryota</taxon>
        <taxon>Viridiplantae</taxon>
        <taxon>Streptophyta</taxon>
        <taxon>Embryophyta</taxon>
        <taxon>Tracheophyta</taxon>
        <taxon>Spermatophyta</taxon>
        <taxon>Magnoliopsida</taxon>
        <taxon>eudicotyledons</taxon>
        <taxon>Gunneridae</taxon>
        <taxon>Pentapetalae</taxon>
        <taxon>Dilleniales</taxon>
        <taxon>Dilleniaceae</taxon>
        <taxon>Dillenia</taxon>
    </lineage>
</organism>
<dbReference type="GO" id="GO:0009536">
    <property type="term" value="C:plastid"/>
    <property type="evidence" value="ECO:0007669"/>
    <property type="project" value="UniProtKB-SubCell"/>
</dbReference>
<comment type="subcellular location">
    <subcellularLocation>
        <location evidence="1">Plastid</location>
    </subcellularLocation>
</comment>
<feature type="non-terminal residue" evidence="5">
    <location>
        <position position="1"/>
    </location>
</feature>
<feature type="domain" description="Plastid lipid-associated protein/fibrillin conserved" evidence="4">
    <location>
        <begin position="77"/>
        <end position="207"/>
    </location>
</feature>
<sequence length="251" mass="27874">SSGGINRLALQLPDGHINGQKPQLHVCIVLILPASFSFLSLLSNFKPPNPKSKIHKPYRITTTCSASTDEALSLNLAKSDLLNLICDQDRGLKTQQNPNKFFRIVKSIDAIAELGKDLVTTDKSLSATWRLLWTTENEQLFIIKNASSLGTQAGDVLQVIDVENRTLNNVIAFLLDGIFFVRSTIEIASSQRANFRFTSAVLRGEGLGASLAAIWAGLVSLRLHLDDEIRVVKDIREDYLVVERALYNWKE</sequence>
<evidence type="ECO:0000313" key="5">
    <source>
        <dbReference type="EMBL" id="KAK6918612.1"/>
    </source>
</evidence>
<reference evidence="5 6" key="1">
    <citation type="submission" date="2023-12" db="EMBL/GenBank/DDBJ databases">
        <title>A high-quality genome assembly for Dillenia turbinata (Dilleniales).</title>
        <authorList>
            <person name="Chanderbali A."/>
        </authorList>
    </citation>
    <scope>NUCLEOTIDE SEQUENCE [LARGE SCALE GENOMIC DNA]</scope>
    <source>
        <strain evidence="5">LSX21</strain>
        <tissue evidence="5">Leaf</tissue>
    </source>
</reference>
<evidence type="ECO:0000256" key="3">
    <source>
        <dbReference type="ARBA" id="ARBA00022946"/>
    </source>
</evidence>
<evidence type="ECO:0000313" key="6">
    <source>
        <dbReference type="Proteomes" id="UP001370490"/>
    </source>
</evidence>
<dbReference type="PANTHER" id="PTHR31906">
    <property type="entry name" value="PLASTID-LIPID-ASSOCIATED PROTEIN 4, CHLOROPLASTIC-RELATED"/>
    <property type="match status" value="1"/>
</dbReference>
<proteinExistence type="predicted"/>
<evidence type="ECO:0000259" key="4">
    <source>
        <dbReference type="Pfam" id="PF04755"/>
    </source>
</evidence>
<comment type="caution">
    <text evidence="5">The sequence shown here is derived from an EMBL/GenBank/DDBJ whole genome shotgun (WGS) entry which is preliminary data.</text>
</comment>
<dbReference type="AlphaFoldDB" id="A0AAN8V061"/>
<dbReference type="Pfam" id="PF04755">
    <property type="entry name" value="PAP_fibrillin"/>
    <property type="match status" value="1"/>
</dbReference>
<accession>A0AAN8V061</accession>
<dbReference type="EMBL" id="JBAMMX010000022">
    <property type="protein sequence ID" value="KAK6918612.1"/>
    <property type="molecule type" value="Genomic_DNA"/>
</dbReference>
<protein>
    <submittedName>
        <fullName evidence="5">Plastid lipid-associated protein/fibrillin conserved domain</fullName>
    </submittedName>
</protein>
<evidence type="ECO:0000256" key="1">
    <source>
        <dbReference type="ARBA" id="ARBA00004474"/>
    </source>
</evidence>
<name>A0AAN8V061_9MAGN</name>
<evidence type="ECO:0000256" key="2">
    <source>
        <dbReference type="ARBA" id="ARBA00022640"/>
    </source>
</evidence>
<keyword evidence="2" id="KW-0934">Plastid</keyword>
<dbReference type="Proteomes" id="UP001370490">
    <property type="component" value="Unassembled WGS sequence"/>
</dbReference>
<gene>
    <name evidence="5" type="ORF">RJ641_017034</name>
</gene>
<keyword evidence="6" id="KW-1185">Reference proteome</keyword>
<dbReference type="InterPro" id="IPR039633">
    <property type="entry name" value="PAP"/>
</dbReference>
<keyword evidence="3" id="KW-0809">Transit peptide</keyword>